<dbReference type="KEGG" id="dpx:DAPPUDRAFT_229030"/>
<dbReference type="Gene3D" id="3.40.30.10">
    <property type="entry name" value="Glutaredoxin"/>
    <property type="match status" value="3"/>
</dbReference>
<evidence type="ECO:0000259" key="4">
    <source>
        <dbReference type="PROSITE" id="PS51352"/>
    </source>
</evidence>
<dbReference type="InterPro" id="IPR013766">
    <property type="entry name" value="Thioredoxin_domain"/>
</dbReference>
<name>E9HJQ4_DAPPU</name>
<dbReference type="HOGENOM" id="CLU_026126_12_2_1"/>
<organism evidence="5 6">
    <name type="scientific">Daphnia pulex</name>
    <name type="common">Water flea</name>
    <dbReference type="NCBI Taxonomy" id="6669"/>
    <lineage>
        <taxon>Eukaryota</taxon>
        <taxon>Metazoa</taxon>
        <taxon>Ecdysozoa</taxon>
        <taxon>Arthropoda</taxon>
        <taxon>Crustacea</taxon>
        <taxon>Branchiopoda</taxon>
        <taxon>Diplostraca</taxon>
        <taxon>Cladocera</taxon>
        <taxon>Anomopoda</taxon>
        <taxon>Daphniidae</taxon>
        <taxon>Daphnia</taxon>
    </lineage>
</organism>
<dbReference type="CDD" id="cd02984">
    <property type="entry name" value="TRX_PICOT"/>
    <property type="match status" value="1"/>
</dbReference>
<evidence type="ECO:0000256" key="1">
    <source>
        <dbReference type="ARBA" id="ARBA00022723"/>
    </source>
</evidence>
<evidence type="ECO:0000256" key="3">
    <source>
        <dbReference type="ARBA" id="ARBA00023014"/>
    </source>
</evidence>
<dbReference type="GO" id="GO:0046872">
    <property type="term" value="F:metal ion binding"/>
    <property type="evidence" value="ECO:0007669"/>
    <property type="project" value="UniProtKB-KW"/>
</dbReference>
<dbReference type="GO" id="GO:0006879">
    <property type="term" value="P:intracellular iron ion homeostasis"/>
    <property type="evidence" value="ECO:0000318"/>
    <property type="project" value="GO_Central"/>
</dbReference>
<proteinExistence type="predicted"/>
<dbReference type="EMBL" id="GL732664">
    <property type="protein sequence ID" value="EFX67979.1"/>
    <property type="molecule type" value="Genomic_DNA"/>
</dbReference>
<dbReference type="InParanoid" id="E9HJQ4"/>
<evidence type="ECO:0000313" key="6">
    <source>
        <dbReference type="Proteomes" id="UP000000305"/>
    </source>
</evidence>
<dbReference type="GO" id="GO:0005829">
    <property type="term" value="C:cytosol"/>
    <property type="evidence" value="ECO:0000318"/>
    <property type="project" value="GO_Central"/>
</dbReference>
<accession>E9HJQ4</accession>
<gene>
    <name evidence="5" type="ORF">DAPPUDRAFT_229030</name>
</gene>
<dbReference type="OMA" id="WAEPCKT"/>
<reference evidence="5 6" key="1">
    <citation type="journal article" date="2011" name="Science">
        <title>The ecoresponsive genome of Daphnia pulex.</title>
        <authorList>
            <person name="Colbourne J.K."/>
            <person name="Pfrender M.E."/>
            <person name="Gilbert D."/>
            <person name="Thomas W.K."/>
            <person name="Tucker A."/>
            <person name="Oakley T.H."/>
            <person name="Tokishita S."/>
            <person name="Aerts A."/>
            <person name="Arnold G.J."/>
            <person name="Basu M.K."/>
            <person name="Bauer D.J."/>
            <person name="Caceres C.E."/>
            <person name="Carmel L."/>
            <person name="Casola C."/>
            <person name="Choi J.H."/>
            <person name="Detter J.C."/>
            <person name="Dong Q."/>
            <person name="Dusheyko S."/>
            <person name="Eads B.D."/>
            <person name="Frohlich T."/>
            <person name="Geiler-Samerotte K.A."/>
            <person name="Gerlach D."/>
            <person name="Hatcher P."/>
            <person name="Jogdeo S."/>
            <person name="Krijgsveld J."/>
            <person name="Kriventseva E.V."/>
            <person name="Kultz D."/>
            <person name="Laforsch C."/>
            <person name="Lindquist E."/>
            <person name="Lopez J."/>
            <person name="Manak J.R."/>
            <person name="Muller J."/>
            <person name="Pangilinan J."/>
            <person name="Patwardhan R.P."/>
            <person name="Pitluck S."/>
            <person name="Pritham E.J."/>
            <person name="Rechtsteiner A."/>
            <person name="Rho M."/>
            <person name="Rogozin I.B."/>
            <person name="Sakarya O."/>
            <person name="Salamov A."/>
            <person name="Schaack S."/>
            <person name="Shapiro H."/>
            <person name="Shiga Y."/>
            <person name="Skalitzky C."/>
            <person name="Smith Z."/>
            <person name="Souvorov A."/>
            <person name="Sung W."/>
            <person name="Tang Z."/>
            <person name="Tsuchiya D."/>
            <person name="Tu H."/>
            <person name="Vos H."/>
            <person name="Wang M."/>
            <person name="Wolf Y.I."/>
            <person name="Yamagata H."/>
            <person name="Yamada T."/>
            <person name="Ye Y."/>
            <person name="Shaw J.R."/>
            <person name="Andrews J."/>
            <person name="Crease T.J."/>
            <person name="Tang H."/>
            <person name="Lucas S.M."/>
            <person name="Robertson H.M."/>
            <person name="Bork P."/>
            <person name="Koonin E.V."/>
            <person name="Zdobnov E.M."/>
            <person name="Grigoriev I.V."/>
            <person name="Lynch M."/>
            <person name="Boore J.L."/>
        </authorList>
    </citation>
    <scope>NUCLEOTIDE SEQUENCE [LARGE SCALE GENOMIC DNA]</scope>
</reference>
<sequence>MKQSQDNELTMAETGVLELTSQEHFETFVKSPKLVVIHFFAEWASECQPMNEVLETLSKEEELKGVMFAKIPAENFPKISMQCKISAVPTFLFYLAGKQVDRLDGANAAKLTQMVKNNNAKAQTLEAASAPVLSGDVKPVEAVINTKPTAGNSDEILKKLINQEPVMLFMKGNAENPQCGFSRQAVAILKELKAEFSTFDIFTDEKVRQDLKIYSKWPTYPQLYIKGELIGGLDIMKEMVASGDLAEMLPKTGTLEERLKQLTNKAPLMAFIKGDRHVPKCGFTRQLIEILNDTKLPYETFDILIDEEVRQGLKTFSNWPTYPQVYVKGNLAGGLDIIKELREGGELLSTLKGE</sequence>
<dbReference type="CDD" id="cd03028">
    <property type="entry name" value="GRX_PICOT_like"/>
    <property type="match status" value="2"/>
</dbReference>
<protein>
    <recommendedName>
        <fullName evidence="4">Thioredoxin domain-containing protein</fullName>
    </recommendedName>
</protein>
<keyword evidence="3" id="KW-0411">Iron-sulfur</keyword>
<dbReference type="FunFam" id="3.40.30.10:FF:000092">
    <property type="entry name" value="Monothiol glutaredoxin"/>
    <property type="match status" value="1"/>
</dbReference>
<keyword evidence="2" id="KW-0408">Iron</keyword>
<dbReference type="GO" id="GO:0051536">
    <property type="term" value="F:iron-sulfur cluster binding"/>
    <property type="evidence" value="ECO:0007669"/>
    <property type="project" value="UniProtKB-KW"/>
</dbReference>
<dbReference type="PROSITE" id="PS51352">
    <property type="entry name" value="THIOREDOXIN_2"/>
    <property type="match status" value="1"/>
</dbReference>
<dbReference type="PANTHER" id="PTHR10293:SF73">
    <property type="entry name" value="GLUTAREDOXIN-3"/>
    <property type="match status" value="1"/>
</dbReference>
<dbReference type="InterPro" id="IPR002109">
    <property type="entry name" value="Glutaredoxin"/>
</dbReference>
<dbReference type="InterPro" id="IPR033658">
    <property type="entry name" value="GRX_PICOT-like"/>
</dbReference>
<dbReference type="STRING" id="6669.E9HJQ4"/>
<dbReference type="AlphaFoldDB" id="E9HJQ4"/>
<dbReference type="NCBIfam" id="TIGR00365">
    <property type="entry name" value="Grx4 family monothiol glutaredoxin"/>
    <property type="match status" value="1"/>
</dbReference>
<dbReference type="Pfam" id="PF00462">
    <property type="entry name" value="Glutaredoxin"/>
    <property type="match status" value="2"/>
</dbReference>
<keyword evidence="1" id="KW-0479">Metal-binding</keyword>
<evidence type="ECO:0000313" key="5">
    <source>
        <dbReference type="EMBL" id="EFX67979.1"/>
    </source>
</evidence>
<dbReference type="SUPFAM" id="SSF52833">
    <property type="entry name" value="Thioredoxin-like"/>
    <property type="match status" value="3"/>
</dbReference>
<dbReference type="GO" id="GO:0005634">
    <property type="term" value="C:nucleus"/>
    <property type="evidence" value="ECO:0000318"/>
    <property type="project" value="GO_Central"/>
</dbReference>
<dbReference type="PhylomeDB" id="E9HJQ4"/>
<dbReference type="Pfam" id="PF00085">
    <property type="entry name" value="Thioredoxin"/>
    <property type="match status" value="1"/>
</dbReference>
<dbReference type="OrthoDB" id="415696at2759"/>
<dbReference type="FunFam" id="3.40.30.10:FF:000012">
    <property type="entry name" value="Monothiol glutaredoxin"/>
    <property type="match status" value="2"/>
</dbReference>
<dbReference type="eggNOG" id="KOG0911">
    <property type="taxonomic scope" value="Eukaryota"/>
</dbReference>
<dbReference type="PROSITE" id="PS51354">
    <property type="entry name" value="GLUTAREDOXIN_2"/>
    <property type="match status" value="2"/>
</dbReference>
<dbReference type="Proteomes" id="UP000000305">
    <property type="component" value="Unassembled WGS sequence"/>
</dbReference>
<dbReference type="FunCoup" id="E9HJQ4">
    <property type="interactions" value="2042"/>
</dbReference>
<keyword evidence="6" id="KW-1185">Reference proteome</keyword>
<evidence type="ECO:0000256" key="2">
    <source>
        <dbReference type="ARBA" id="ARBA00023004"/>
    </source>
</evidence>
<dbReference type="InterPro" id="IPR036249">
    <property type="entry name" value="Thioredoxin-like_sf"/>
</dbReference>
<feature type="domain" description="Thioredoxin" evidence="4">
    <location>
        <begin position="1"/>
        <end position="166"/>
    </location>
</feature>
<dbReference type="InterPro" id="IPR004480">
    <property type="entry name" value="Monothiol_GRX-rel"/>
</dbReference>
<dbReference type="PANTHER" id="PTHR10293">
    <property type="entry name" value="GLUTAREDOXIN FAMILY MEMBER"/>
    <property type="match status" value="1"/>
</dbReference>